<accession>C6B476</accession>
<name>C6B476_RHILS</name>
<feature type="region of interest" description="Disordered" evidence="1">
    <location>
        <begin position="1"/>
        <end position="20"/>
    </location>
</feature>
<feature type="compositionally biased region" description="Low complexity" evidence="1">
    <location>
        <begin position="11"/>
        <end position="20"/>
    </location>
</feature>
<geneLocation type="plasmid" evidence="2 3">
    <name>pR132501</name>
</geneLocation>
<evidence type="ECO:0008006" key="4">
    <source>
        <dbReference type="Google" id="ProtNLM"/>
    </source>
</evidence>
<evidence type="ECO:0000313" key="3">
    <source>
        <dbReference type="Proteomes" id="UP000002256"/>
    </source>
</evidence>
<evidence type="ECO:0000313" key="2">
    <source>
        <dbReference type="EMBL" id="ACS58884.1"/>
    </source>
</evidence>
<proteinExistence type="predicted"/>
<gene>
    <name evidence="2" type="ordered locus">Rleg_4648</name>
</gene>
<evidence type="ECO:0000256" key="1">
    <source>
        <dbReference type="SAM" id="MobiDB-lite"/>
    </source>
</evidence>
<sequence>MTDHSLKDTQAANPSASGPAGALFEGQVGAHYLLTLLAESDPRGLPGVTAERVELQRAGEGHPLDDVIVRGTTRTGLPAVLEVQVKRTIRFAPADSVFRDVVEQLARAFLTLDVSNLHHQFAVATERTSFKITGPYQDVLRWARELSSADTFIERINRKNVGNDDMRAFIATVRGHLGACGCTNDDMTVWQILRRFQILTFDYDAPGSQSLELATERCRDVLEPDEAPRASAFWKVLTESVIRSAASGGEFDRVKLVTELACVDGFRLRGTRRNRAPRQTLQNSSALAAEALRRDIGGATLARTAQLDIVRGSRDHGRYLEIRGGPGVGKSGILGMLVKEMLTEASAMVLTPERTPSGGWLVFKAALGLEGSPQEFLSDLASDGGAVLFIDSLDFFQDSGKKATVIDLVRSAVDVPSFQVIVTARTDFDKEEPNWLPAETLERLGRAPPITIGELGPEELEELRKAAPSLRALLSDDHPARSISQNLFRLSRLLEVQGSTQELRSEVDLIERWWKTGDGVSEGRRDRARLLADLSEQTLIGADHVVTRSLPATVESLIASETLVEIGLDRVSFRHDVLREWGVAAILSDDLSRLDNLPLSQAAAASLVRGVELGARFALERATDGQPWVEYLDRVSVAGSHPSWRRWSLLAILRSEIAPILLDRAATSLFENEGSLLGELIRTAKAVESRPFREMLAQAGITLPVSVPEGFYAAANPSWATLVYWLLNRKEELPLELVPDIVELLQNLGASMLFLDPLTPKMANVLADWLDEIDEARDFEVYTKGGPRSRFSGVFSYHDLEKLGDDMRRAFALMAARVPERAQSHLRSVLARTHNDSTIQNILRFRGMFAKVAPSELAELTRTGLVPSPSEDDDYEMSSRERIFTHLDLDFLPSSPGQGPFWDLLSEAPRTGLDLIRDLVNHALAKLKKGRTPGDGVTLVLPSGPRFFPWEKTYTWSRGTSGFHALESGLMALEAWAHARLDRGEAPEVVIADILGPDGSPAAFLLVAVDILISHWPKTVALAMPFLACPQLLSLDRDRQGHDALPGFDPLGLGALRRKEPMGVVRLADLNKRPSRSVPLDFLIGNFAHRDGADVSGLRDLLQLVAAQLGPPKPDDTFAAPRFMTCHALNKIDLANWHPADGGWVYRSPPDEEQHLAALHAEQASELQDLNISLAVQNALEDPSKSSAELAEQALLYAKRLENAPDNSEQNEIVDRRNAFSSAAMIVARDGSDRLLDAHEEWVRKVLNDTFADGRRDVGASQRDGIRYNPIAIAVVGLIHLWRRRGTDTDRDSLLHLAGRDTPEAAHGFGAALPVVRQLDGRMIPALLRCALQAQIRRSLRWDAPEEEKEADQVDFHRRVKDAIVAECAWLDGGTEPGWPVFPRNDIHVRRGIRIGDSANNRPASRRNHRKESMYTQSAALWLRLLTLDAVSNDLTWLPAFVDAYAEWTAEANGAGLERTADVDVRLNEWNNAFFSLFVRSMVSLDVGRAEAQTKHAIDVPDRSFYDILAELNPPIDISYLNGHGLSVSVVVKLREILADRLMQSTGWRREHDRTELSVEMRIGPAIAAMFFNEYNALTKSRCYLYAKGVALIDPFLPKLSELISTGPVPFTAMLTMNLLEVSPLARHMPFFLSSALVWLTRQPTNTDLWVEAGLGIRLAAWIEKIVSIDASQLATGNQLRAKIDDVLARLVRAGVPEAHRIERQIAQSFR</sequence>
<dbReference type="HOGENOM" id="CLU_240284_0_0_5"/>
<dbReference type="Proteomes" id="UP000002256">
    <property type="component" value="Plasmid pR132501"/>
</dbReference>
<reference evidence="2 3" key="1">
    <citation type="journal article" date="2010" name="Stand. Genomic Sci.">
        <title>Complete genome sequence of Rhizobium leguminosarum bv. trifolii strain WSM1325, an effective microsymbiont of annual Mediterranean clovers.</title>
        <authorList>
            <person name="Reeve W."/>
            <person name="O'Hara G."/>
            <person name="Chain P."/>
            <person name="Ardley J."/>
            <person name="Brau L."/>
            <person name="Nandesena K."/>
            <person name="Tiwari R."/>
            <person name="Copeland A."/>
            <person name="Nolan M."/>
            <person name="Han C."/>
            <person name="Brettin T."/>
            <person name="Land M."/>
            <person name="Ovchinikova G."/>
            <person name="Ivanova N."/>
            <person name="Mavromatis K."/>
            <person name="Markowitz V."/>
            <person name="Kyrpides N."/>
            <person name="Melino V."/>
            <person name="Denton M."/>
            <person name="Yates R."/>
            <person name="Howieson J."/>
        </authorList>
    </citation>
    <scope>NUCLEOTIDE SEQUENCE [LARGE SCALE GENOMIC DNA]</scope>
    <source>
        <strain evidence="2 3">WSM1325</strain>
        <plasmid evidence="3">Plasmid pR132501</plasmid>
    </source>
</reference>
<dbReference type="EMBL" id="CP001623">
    <property type="protein sequence ID" value="ACS58884.1"/>
    <property type="molecule type" value="Genomic_DNA"/>
</dbReference>
<organism evidence="2 3">
    <name type="scientific">Rhizobium leguminosarum bv. trifolii (strain WSM1325)</name>
    <dbReference type="NCBI Taxonomy" id="395491"/>
    <lineage>
        <taxon>Bacteria</taxon>
        <taxon>Pseudomonadati</taxon>
        <taxon>Pseudomonadota</taxon>
        <taxon>Alphaproteobacteria</taxon>
        <taxon>Hyphomicrobiales</taxon>
        <taxon>Rhizobiaceae</taxon>
        <taxon>Rhizobium/Agrobacterium group</taxon>
        <taxon>Rhizobium</taxon>
    </lineage>
</organism>
<dbReference type="KEGG" id="rlg:Rleg_4648"/>
<dbReference type="SUPFAM" id="SSF52540">
    <property type="entry name" value="P-loop containing nucleoside triphosphate hydrolases"/>
    <property type="match status" value="1"/>
</dbReference>
<dbReference type="InterPro" id="IPR027417">
    <property type="entry name" value="P-loop_NTPase"/>
</dbReference>
<keyword evidence="2" id="KW-0614">Plasmid</keyword>
<protein>
    <recommendedName>
        <fullName evidence="4">ATP-binding protein</fullName>
    </recommendedName>
</protein>